<keyword evidence="3" id="KW-0472">Membrane</keyword>
<dbReference type="InterPro" id="IPR006059">
    <property type="entry name" value="SBP"/>
</dbReference>
<keyword evidence="1" id="KW-1003">Cell membrane</keyword>
<dbReference type="PANTHER" id="PTHR43649:SF33">
    <property type="entry name" value="POLYGALACTURONAN_RHAMNOGALACTURONAN-BINDING PROTEIN YTCQ"/>
    <property type="match status" value="1"/>
</dbReference>
<keyword evidence="4" id="KW-0564">Palmitate</keyword>
<keyword evidence="8" id="KW-1185">Reference proteome</keyword>
<accession>A0AB73T403</accession>
<evidence type="ECO:0000256" key="6">
    <source>
        <dbReference type="SAM" id="SignalP"/>
    </source>
</evidence>
<evidence type="ECO:0000256" key="1">
    <source>
        <dbReference type="ARBA" id="ARBA00022475"/>
    </source>
</evidence>
<dbReference type="PANTHER" id="PTHR43649">
    <property type="entry name" value="ARABINOSE-BINDING PROTEIN-RELATED"/>
    <property type="match status" value="1"/>
</dbReference>
<feature type="signal peptide" evidence="6">
    <location>
        <begin position="1"/>
        <end position="28"/>
    </location>
</feature>
<evidence type="ECO:0000313" key="8">
    <source>
        <dbReference type="Proteomes" id="UP000245412"/>
    </source>
</evidence>
<name>A0AB73T403_9FIRM</name>
<evidence type="ECO:0000256" key="4">
    <source>
        <dbReference type="ARBA" id="ARBA00023139"/>
    </source>
</evidence>
<dbReference type="InterPro" id="IPR050490">
    <property type="entry name" value="Bact_solute-bd_prot1"/>
</dbReference>
<protein>
    <submittedName>
        <fullName evidence="7">Carbohydrate ABC transporter substrate-binding protein (CUT1 family)</fullName>
    </submittedName>
</protein>
<dbReference type="Gene3D" id="3.40.190.10">
    <property type="entry name" value="Periplasmic binding protein-like II"/>
    <property type="match status" value="2"/>
</dbReference>
<sequence>MKRKYLSIIMACGLVLGLAGGSSATVAAADKSEDKETVDAKDVSNAESEQVILEFINGSSEEQYVAWLDEIIANFEEANPNVKVEVQRVSIDSFNQTVMTRFAAGDVPDLFTFSENDIDDMVPSGYVMDLSESKNVANYAEGMLDSLSLDGKVYALPISNDFMCVTYNKTVFEDAGITEVPDTWSGFLEVCQKLQDAGVVPIASGFSEQWVVNGTSQTTYCAEVLGNGGPALSEMVDRTYKFSEVEQWREFFAKLQGIYPFMNNDPFGTDQNTCYSMLANGEAAMILNGTWTITNSIAMNPDGDFGIFALPVSEDPEENKMPMCPPAGGFAVSAETTHKEEALSFLEYLTSPESASLYAEKGAGIPIVQGVDTSSLTGGFKDAADIMNSGDVQIISSKSFPSANEDSFINNISTFFLDDCEDIDGALESLDEEFDNLAK</sequence>
<evidence type="ECO:0000313" key="7">
    <source>
        <dbReference type="EMBL" id="PWJ75537.1"/>
    </source>
</evidence>
<evidence type="ECO:0000256" key="5">
    <source>
        <dbReference type="ARBA" id="ARBA00023288"/>
    </source>
</evidence>
<comment type="caution">
    <text evidence="7">The sequence shown here is derived from an EMBL/GenBank/DDBJ whole genome shotgun (WGS) entry which is preliminary data.</text>
</comment>
<dbReference type="Pfam" id="PF01547">
    <property type="entry name" value="SBP_bac_1"/>
    <property type="match status" value="1"/>
</dbReference>
<dbReference type="RefSeq" id="WP_109626479.1">
    <property type="nucleotide sequence ID" value="NZ_JANKBI010000004.1"/>
</dbReference>
<dbReference type="SUPFAM" id="SSF53850">
    <property type="entry name" value="Periplasmic binding protein-like II"/>
    <property type="match status" value="1"/>
</dbReference>
<gene>
    <name evidence="7" type="ORF">C7383_106107</name>
</gene>
<dbReference type="AlphaFoldDB" id="A0AB73T403"/>
<keyword evidence="2 6" id="KW-0732">Signal</keyword>
<reference evidence="7 8" key="1">
    <citation type="submission" date="2018-05" db="EMBL/GenBank/DDBJ databases">
        <authorList>
            <person name="Goeker M."/>
            <person name="Huntemann M."/>
            <person name="Clum A."/>
            <person name="Pillay M."/>
            <person name="Palaniappan K."/>
            <person name="Varghese N."/>
            <person name="Mikhailova N."/>
            <person name="Stamatis D."/>
            <person name="Reddy T."/>
            <person name="Daum C."/>
            <person name="Shapiro N."/>
            <person name="Ivanova N."/>
            <person name="Kyrpides N."/>
            <person name="Woyke T."/>
        </authorList>
    </citation>
    <scope>NUCLEOTIDE SEQUENCE [LARGE SCALE GENOMIC DNA]</scope>
    <source>
        <strain evidence="7 8">DSM 26524</strain>
    </source>
</reference>
<dbReference type="Proteomes" id="UP000245412">
    <property type="component" value="Unassembled WGS sequence"/>
</dbReference>
<feature type="chain" id="PRO_5044499885" evidence="6">
    <location>
        <begin position="29"/>
        <end position="439"/>
    </location>
</feature>
<evidence type="ECO:0000256" key="2">
    <source>
        <dbReference type="ARBA" id="ARBA00022729"/>
    </source>
</evidence>
<dbReference type="EMBL" id="QGGY01000006">
    <property type="protein sequence ID" value="PWJ75537.1"/>
    <property type="molecule type" value="Genomic_DNA"/>
</dbReference>
<keyword evidence="5" id="KW-0449">Lipoprotein</keyword>
<organism evidence="7 8">
    <name type="scientific">Murimonas intestini</name>
    <dbReference type="NCBI Taxonomy" id="1337051"/>
    <lineage>
        <taxon>Bacteria</taxon>
        <taxon>Bacillati</taxon>
        <taxon>Bacillota</taxon>
        <taxon>Clostridia</taxon>
        <taxon>Lachnospirales</taxon>
        <taxon>Lachnospiraceae</taxon>
        <taxon>Murimonas</taxon>
    </lineage>
</organism>
<evidence type="ECO:0000256" key="3">
    <source>
        <dbReference type="ARBA" id="ARBA00023136"/>
    </source>
</evidence>
<proteinExistence type="predicted"/>